<keyword evidence="2" id="KW-1185">Reference proteome</keyword>
<reference evidence="1 2" key="1">
    <citation type="journal article" date="2012" name="Eukaryot. Cell">
        <title>Draft genome sequence of Wickerhamomyces ciferrii NRRL Y-1031 F-60-10.</title>
        <authorList>
            <person name="Schneider J."/>
            <person name="Andrea H."/>
            <person name="Blom J."/>
            <person name="Jaenicke S."/>
            <person name="Ruckert C."/>
            <person name="Schorsch C."/>
            <person name="Szczepanowski R."/>
            <person name="Farwick M."/>
            <person name="Goesmann A."/>
            <person name="Puhler A."/>
            <person name="Schaffer S."/>
            <person name="Tauch A."/>
            <person name="Kohler T."/>
            <person name="Brinkrolf K."/>
        </authorList>
    </citation>
    <scope>NUCLEOTIDE SEQUENCE [LARGE SCALE GENOMIC DNA]</scope>
    <source>
        <strain evidence="2">ATCC 14091 / BCRC 22168 / CBS 111 / JCM 3599 / NBRC 0793 / NRRL Y-1031 F-60-10</strain>
    </source>
</reference>
<organism evidence="1 2">
    <name type="scientific">Wickerhamomyces ciferrii (strain ATCC 14091 / BCRC 22168 / CBS 111 / JCM 3599 / NBRC 0793 / NRRL Y-1031 F-60-10)</name>
    <name type="common">Yeast</name>
    <name type="synonym">Pichia ciferrii</name>
    <dbReference type="NCBI Taxonomy" id="1206466"/>
    <lineage>
        <taxon>Eukaryota</taxon>
        <taxon>Fungi</taxon>
        <taxon>Dikarya</taxon>
        <taxon>Ascomycota</taxon>
        <taxon>Saccharomycotina</taxon>
        <taxon>Saccharomycetes</taxon>
        <taxon>Phaffomycetales</taxon>
        <taxon>Wickerhamomycetaceae</taxon>
        <taxon>Wickerhamomyces</taxon>
    </lineage>
</organism>
<protein>
    <submittedName>
        <fullName evidence="1">Uncharacterized protein</fullName>
    </submittedName>
</protein>
<proteinExistence type="predicted"/>
<dbReference type="Proteomes" id="UP000009328">
    <property type="component" value="Unassembled WGS sequence"/>
</dbReference>
<comment type="caution">
    <text evidence="1">The sequence shown here is derived from an EMBL/GenBank/DDBJ whole genome shotgun (WGS) entry which is preliminary data.</text>
</comment>
<evidence type="ECO:0000313" key="1">
    <source>
        <dbReference type="EMBL" id="CCH42926.1"/>
    </source>
</evidence>
<name>K0KIX2_WICCF</name>
<dbReference type="AlphaFoldDB" id="K0KIX2"/>
<dbReference type="InParanoid" id="K0KIX2"/>
<accession>K0KIX2</accession>
<dbReference type="EMBL" id="CAIF01000057">
    <property type="protein sequence ID" value="CCH42926.1"/>
    <property type="molecule type" value="Genomic_DNA"/>
</dbReference>
<gene>
    <name evidence="1" type="ORF">BN7_2472</name>
</gene>
<dbReference type="HOGENOM" id="CLU_610034_0_0_1"/>
<evidence type="ECO:0000313" key="2">
    <source>
        <dbReference type="Proteomes" id="UP000009328"/>
    </source>
</evidence>
<sequence>MTYPLNFLYQNIDSYLENNPSSDPNQRGLTTRYNSQNPGFPFPILETDDFISNELNLYNLSLTHRRKYFDDYRDSYLDNIDYQNHYGLLPNNTYIPQPFIGYIQTFHSYLNRFGHNYDYQFSLMCPHHDEFNPRIPCLKTFEYNPDSEECFQEYFNHFKNFHYDGIFPINEYQHPFYEGVVKNNDYELIRNKFLPIDLKLFNQSIEYLQRSCLNDSLQPFYLYGYEDVLKFDEFICNDDEEYELNSIIYDENEFLESIDTYKYYYDQQPIAFEFDILDEINRRKRNETLLVQNASSQISDNDDNDDDVLDDHRPIRNYSMIPRYEIHDQNDGLTEIHDGINELWDNFQDLQDEIRLIEAVDSNGYLFDDIDIDFYALIIRTLRHDHIPELWDLINIEEFIRIMQSAEEQIKIEISNDPNYFEFGNSVNSDDYLFNEFIDKIISEIELSR</sequence>